<keyword evidence="3" id="KW-1185">Reference proteome</keyword>
<dbReference type="SUPFAM" id="SSF48452">
    <property type="entry name" value="TPR-like"/>
    <property type="match status" value="1"/>
</dbReference>
<evidence type="ECO:0000313" key="3">
    <source>
        <dbReference type="Proteomes" id="UP001165080"/>
    </source>
</evidence>
<dbReference type="EMBL" id="BRXU01000029">
    <property type="protein sequence ID" value="GLC59661.1"/>
    <property type="molecule type" value="Genomic_DNA"/>
</dbReference>
<organism evidence="2 3">
    <name type="scientific">Pleodorina starrii</name>
    <dbReference type="NCBI Taxonomy" id="330485"/>
    <lineage>
        <taxon>Eukaryota</taxon>
        <taxon>Viridiplantae</taxon>
        <taxon>Chlorophyta</taxon>
        <taxon>core chlorophytes</taxon>
        <taxon>Chlorophyceae</taxon>
        <taxon>CS clade</taxon>
        <taxon>Chlamydomonadales</taxon>
        <taxon>Volvocaceae</taxon>
        <taxon>Pleodorina</taxon>
    </lineage>
</organism>
<accession>A0A9W6BY52</accession>
<reference evidence="2 3" key="1">
    <citation type="journal article" date="2023" name="Commun. Biol.">
        <title>Reorganization of the ancestral sex-determining regions during the evolution of trioecy in Pleodorina starrii.</title>
        <authorList>
            <person name="Takahashi K."/>
            <person name="Suzuki S."/>
            <person name="Kawai-Toyooka H."/>
            <person name="Yamamoto K."/>
            <person name="Hamaji T."/>
            <person name="Ootsuki R."/>
            <person name="Yamaguchi H."/>
            <person name="Kawachi M."/>
            <person name="Higashiyama T."/>
            <person name="Nozaki H."/>
        </authorList>
    </citation>
    <scope>NUCLEOTIDE SEQUENCE [LARGE SCALE GENOMIC DNA]</scope>
    <source>
        <strain evidence="2 3">NIES-4479</strain>
    </source>
</reference>
<dbReference type="InterPro" id="IPR011990">
    <property type="entry name" value="TPR-like_helical_dom_sf"/>
</dbReference>
<feature type="region of interest" description="Disordered" evidence="1">
    <location>
        <begin position="1"/>
        <end position="25"/>
    </location>
</feature>
<comment type="caution">
    <text evidence="2">The sequence shown here is derived from an EMBL/GenBank/DDBJ whole genome shotgun (WGS) entry which is preliminary data.</text>
</comment>
<evidence type="ECO:0000256" key="1">
    <source>
        <dbReference type="SAM" id="MobiDB-lite"/>
    </source>
</evidence>
<proteinExistence type="predicted"/>
<name>A0A9W6BY52_9CHLO</name>
<gene>
    <name evidence="2" type="primary">PLESTB002354</name>
    <name evidence="2" type="ORF">PLESTB_001519500</name>
</gene>
<protein>
    <submittedName>
        <fullName evidence="2">Uncharacterized protein</fullName>
    </submittedName>
</protein>
<sequence>MTTSVGKGCDVQVPPSTQAQQQSQPASYDDCLALARAQRFDEAAGSFEALLNREPGNDKAWISYAQMSKRRYMQRGASYLAYEACGSVLDRGVSANPQSAKLWQARGLLELQRGNTCEAKQLLEKAVALDGSLSHVLKWKKIAGDAGERATEQTE</sequence>
<dbReference type="Gene3D" id="1.25.40.10">
    <property type="entry name" value="Tetratricopeptide repeat domain"/>
    <property type="match status" value="1"/>
</dbReference>
<evidence type="ECO:0000313" key="2">
    <source>
        <dbReference type="EMBL" id="GLC59661.1"/>
    </source>
</evidence>
<dbReference type="Proteomes" id="UP001165080">
    <property type="component" value="Unassembled WGS sequence"/>
</dbReference>
<dbReference type="AlphaFoldDB" id="A0A9W6BY52"/>
<feature type="compositionally biased region" description="Low complexity" evidence="1">
    <location>
        <begin position="11"/>
        <end position="25"/>
    </location>
</feature>